<dbReference type="PROSITE" id="PS51294">
    <property type="entry name" value="HTH_MYB"/>
    <property type="match status" value="2"/>
</dbReference>
<dbReference type="InterPro" id="IPR009057">
    <property type="entry name" value="Homeodomain-like_sf"/>
</dbReference>
<evidence type="ECO:0000313" key="11">
    <source>
        <dbReference type="Proteomes" id="UP000594263"/>
    </source>
</evidence>
<evidence type="ECO:0000256" key="1">
    <source>
        <dbReference type="ARBA" id="ARBA00004123"/>
    </source>
</evidence>
<feature type="domain" description="HTH myb-type" evidence="9">
    <location>
        <begin position="14"/>
        <end position="66"/>
    </location>
</feature>
<keyword evidence="11" id="KW-1185">Reference proteome</keyword>
<dbReference type="EnsemblPlants" id="Kaladp0037s0484.1.v1.1">
    <property type="protein sequence ID" value="Kaladp0037s0484.1.v1.1"/>
    <property type="gene ID" value="Kaladp0037s0484.v1.1"/>
</dbReference>
<proteinExistence type="predicted"/>
<evidence type="ECO:0000259" key="8">
    <source>
        <dbReference type="PROSITE" id="PS50090"/>
    </source>
</evidence>
<feature type="compositionally biased region" description="Low complexity" evidence="7">
    <location>
        <begin position="178"/>
        <end position="191"/>
    </location>
</feature>
<evidence type="ECO:0000256" key="7">
    <source>
        <dbReference type="SAM" id="MobiDB-lite"/>
    </source>
</evidence>
<keyword evidence="6" id="KW-0539">Nucleus</keyword>
<dbReference type="Proteomes" id="UP000594263">
    <property type="component" value="Unplaced"/>
</dbReference>
<dbReference type="PROSITE" id="PS50090">
    <property type="entry name" value="MYB_LIKE"/>
    <property type="match status" value="2"/>
</dbReference>
<dbReference type="GO" id="GO:0005634">
    <property type="term" value="C:nucleus"/>
    <property type="evidence" value="ECO:0007669"/>
    <property type="project" value="UniProtKB-SubCell"/>
</dbReference>
<accession>A0A7N0TIM3</accession>
<name>A0A7N0TIM3_KALFE</name>
<evidence type="ECO:0000259" key="9">
    <source>
        <dbReference type="PROSITE" id="PS51294"/>
    </source>
</evidence>
<dbReference type="SMART" id="SM00717">
    <property type="entry name" value="SANT"/>
    <property type="match status" value="2"/>
</dbReference>
<dbReference type="Gene3D" id="1.10.10.60">
    <property type="entry name" value="Homeodomain-like"/>
    <property type="match status" value="2"/>
</dbReference>
<keyword evidence="2" id="KW-0677">Repeat</keyword>
<dbReference type="InterPro" id="IPR017930">
    <property type="entry name" value="Myb_dom"/>
</dbReference>
<dbReference type="GO" id="GO:0003677">
    <property type="term" value="F:DNA binding"/>
    <property type="evidence" value="ECO:0007669"/>
    <property type="project" value="UniProtKB-KW"/>
</dbReference>
<feature type="domain" description="Myb-like" evidence="8">
    <location>
        <begin position="67"/>
        <end position="117"/>
    </location>
</feature>
<evidence type="ECO:0000256" key="4">
    <source>
        <dbReference type="ARBA" id="ARBA00023125"/>
    </source>
</evidence>
<dbReference type="Gramene" id="Kaladp0037s0484.1.v1.1">
    <property type="protein sequence ID" value="Kaladp0037s0484.1.v1.1"/>
    <property type="gene ID" value="Kaladp0037s0484.v1.1"/>
</dbReference>
<dbReference type="PANTHER" id="PTHR47997:SF28">
    <property type="entry name" value="TRANSCRIPTION FACTOR MYB15-LIKE"/>
    <property type="match status" value="1"/>
</dbReference>
<keyword evidence="5" id="KW-0804">Transcription</keyword>
<evidence type="ECO:0000256" key="6">
    <source>
        <dbReference type="ARBA" id="ARBA00023242"/>
    </source>
</evidence>
<feature type="region of interest" description="Disordered" evidence="7">
    <location>
        <begin position="164"/>
        <end position="191"/>
    </location>
</feature>
<protein>
    <submittedName>
        <fullName evidence="10">Uncharacterized protein</fullName>
    </submittedName>
</protein>
<dbReference type="OMA" id="CAFDFED"/>
<feature type="compositionally biased region" description="Polar residues" evidence="7">
    <location>
        <begin position="164"/>
        <end position="177"/>
    </location>
</feature>
<dbReference type="Pfam" id="PF00249">
    <property type="entry name" value="Myb_DNA-binding"/>
    <property type="match status" value="2"/>
</dbReference>
<dbReference type="CDD" id="cd00167">
    <property type="entry name" value="SANT"/>
    <property type="match status" value="2"/>
</dbReference>
<organism evidence="10 11">
    <name type="scientific">Kalanchoe fedtschenkoi</name>
    <name type="common">Lavender scallops</name>
    <name type="synonym">South American air plant</name>
    <dbReference type="NCBI Taxonomy" id="63787"/>
    <lineage>
        <taxon>Eukaryota</taxon>
        <taxon>Viridiplantae</taxon>
        <taxon>Streptophyta</taxon>
        <taxon>Embryophyta</taxon>
        <taxon>Tracheophyta</taxon>
        <taxon>Spermatophyta</taxon>
        <taxon>Magnoliopsida</taxon>
        <taxon>eudicotyledons</taxon>
        <taxon>Gunneridae</taxon>
        <taxon>Pentapetalae</taxon>
        <taxon>Saxifragales</taxon>
        <taxon>Crassulaceae</taxon>
        <taxon>Kalanchoe</taxon>
    </lineage>
</organism>
<comment type="subcellular location">
    <subcellularLocation>
        <location evidence="1">Nucleus</location>
    </subcellularLocation>
</comment>
<dbReference type="AlphaFoldDB" id="A0A7N0TIM3"/>
<evidence type="ECO:0000313" key="10">
    <source>
        <dbReference type="EnsemblPlants" id="Kaladp0037s0484.1.v1.1"/>
    </source>
</evidence>
<keyword evidence="4" id="KW-0238">DNA-binding</keyword>
<feature type="domain" description="Myb-like" evidence="8">
    <location>
        <begin position="14"/>
        <end position="66"/>
    </location>
</feature>
<evidence type="ECO:0000256" key="5">
    <source>
        <dbReference type="ARBA" id="ARBA00023163"/>
    </source>
</evidence>
<dbReference type="SUPFAM" id="SSF46689">
    <property type="entry name" value="Homeodomain-like"/>
    <property type="match status" value="1"/>
</dbReference>
<keyword evidence="3" id="KW-0805">Transcription regulation</keyword>
<sequence length="260" mass="28752">MGRRPATATAAPIESGLRKGAWSVEEDIKLVAYVTKYGCWNWRQLPKFAGLARCGKSCRLRWLNYLKPDLKRGNYTKEEEDTIIRLHESVGNKWSVIAAQLPGRTDNEIKNHWHGKLKKMLKTTPSLKDKSKATSSSLTSEEVSSTCSTYKGLTDLEADKTPTDDSVSCCLQGQQKQSSSSSASSSSDDMYSDMSGDLWKDPFVADGAYNYVGPADDYFHYVDSFAAAADIGYEGLLSFPCPSDVPTADEDEFLVPLWLA</sequence>
<dbReference type="PANTHER" id="PTHR47997">
    <property type="entry name" value="MYB DOMAIN PROTEIN 55"/>
    <property type="match status" value="1"/>
</dbReference>
<evidence type="ECO:0000256" key="2">
    <source>
        <dbReference type="ARBA" id="ARBA00022737"/>
    </source>
</evidence>
<dbReference type="InterPro" id="IPR001005">
    <property type="entry name" value="SANT/Myb"/>
</dbReference>
<reference evidence="10" key="1">
    <citation type="submission" date="2021-01" db="UniProtKB">
        <authorList>
            <consortium name="EnsemblPlants"/>
        </authorList>
    </citation>
    <scope>IDENTIFICATION</scope>
</reference>
<feature type="domain" description="HTH myb-type" evidence="9">
    <location>
        <begin position="67"/>
        <end position="121"/>
    </location>
</feature>
<dbReference type="InterPro" id="IPR051953">
    <property type="entry name" value="Plant_SW-associated_TFs"/>
</dbReference>
<evidence type="ECO:0000256" key="3">
    <source>
        <dbReference type="ARBA" id="ARBA00023015"/>
    </source>
</evidence>
<dbReference type="FunFam" id="1.10.10.60:FF:000001">
    <property type="entry name" value="MYB-related transcription factor"/>
    <property type="match status" value="1"/>
</dbReference>